<reference evidence="3" key="1">
    <citation type="submission" date="2025-08" db="UniProtKB">
        <authorList>
            <consortium name="RefSeq"/>
        </authorList>
    </citation>
    <scope>IDENTIFICATION</scope>
    <source>
        <tissue evidence="3">Total insect</tissue>
    </source>
</reference>
<proteinExistence type="predicted"/>
<dbReference type="GeneID" id="117639675"/>
<dbReference type="AlphaFoldDB" id="A0A6P8YCF2"/>
<protein>
    <submittedName>
        <fullName evidence="3">Uncharacterized protein LOC117639675</fullName>
    </submittedName>
</protein>
<gene>
    <name evidence="3" type="primary">LOC117639675</name>
</gene>
<keyword evidence="1" id="KW-0472">Membrane</keyword>
<evidence type="ECO:0000313" key="2">
    <source>
        <dbReference type="Proteomes" id="UP000515158"/>
    </source>
</evidence>
<organism evidence="3">
    <name type="scientific">Thrips palmi</name>
    <name type="common">Melon thrips</name>
    <dbReference type="NCBI Taxonomy" id="161013"/>
    <lineage>
        <taxon>Eukaryota</taxon>
        <taxon>Metazoa</taxon>
        <taxon>Ecdysozoa</taxon>
        <taxon>Arthropoda</taxon>
        <taxon>Hexapoda</taxon>
        <taxon>Insecta</taxon>
        <taxon>Pterygota</taxon>
        <taxon>Neoptera</taxon>
        <taxon>Paraneoptera</taxon>
        <taxon>Thysanoptera</taxon>
        <taxon>Terebrantia</taxon>
        <taxon>Thripoidea</taxon>
        <taxon>Thripidae</taxon>
        <taxon>Thrips</taxon>
    </lineage>
</organism>
<dbReference type="InParanoid" id="A0A6P8YCF2"/>
<evidence type="ECO:0000256" key="1">
    <source>
        <dbReference type="SAM" id="Phobius"/>
    </source>
</evidence>
<accession>A0A6P8YCF2</accession>
<sequence length="139" mass="15802">MRMFPRRMWRRPPQSLFLVYKFFISLFIFEISHSCIFRAVERTLYEGLPAACEAMTVVGGSYLDLQWLLESVCSLIESDWVVWLAMYAMSGAFLWCALSAARFNTLSQLSNHLLLAIGTSAAVVYKARAGPRCAAQFWG</sequence>
<dbReference type="Proteomes" id="UP000515158">
    <property type="component" value="Unplaced"/>
</dbReference>
<feature type="transmembrane region" description="Helical" evidence="1">
    <location>
        <begin position="80"/>
        <end position="101"/>
    </location>
</feature>
<keyword evidence="1" id="KW-0812">Transmembrane</keyword>
<keyword evidence="1" id="KW-1133">Transmembrane helix</keyword>
<evidence type="ECO:0000313" key="3">
    <source>
        <dbReference type="RefSeq" id="XP_034231442.1"/>
    </source>
</evidence>
<name>A0A6P8YCF2_THRPL</name>
<dbReference type="KEGG" id="tpal:117639675"/>
<dbReference type="RefSeq" id="XP_034231442.1">
    <property type="nucleotide sequence ID" value="XM_034375551.1"/>
</dbReference>
<keyword evidence="2" id="KW-1185">Reference proteome</keyword>